<feature type="transmembrane region" description="Helical" evidence="1">
    <location>
        <begin position="7"/>
        <end position="26"/>
    </location>
</feature>
<keyword evidence="4" id="KW-1185">Reference proteome</keyword>
<sequence length="64" mass="7043">MQINEGAVDRAIRVIVGLAILLLVFIGPKTPWAWFGLIPLLTGMIGFCPAYALLRLNTCGMRKQ</sequence>
<evidence type="ECO:0000313" key="3">
    <source>
        <dbReference type="EMBL" id="ANP46742.1"/>
    </source>
</evidence>
<dbReference type="InParanoid" id="A0A1B1AJK2"/>
<evidence type="ECO:0000259" key="2">
    <source>
        <dbReference type="Pfam" id="PF11127"/>
    </source>
</evidence>
<dbReference type="RefSeq" id="WP_066772133.1">
    <property type="nucleotide sequence ID" value="NZ_CP013244.1"/>
</dbReference>
<dbReference type="STRING" id="1759059.ATE48_12865"/>
<dbReference type="Pfam" id="PF11127">
    <property type="entry name" value="YgaP-like_TM"/>
    <property type="match status" value="1"/>
</dbReference>
<feature type="transmembrane region" description="Helical" evidence="1">
    <location>
        <begin position="32"/>
        <end position="54"/>
    </location>
</feature>
<proteinExistence type="predicted"/>
<dbReference type="InterPro" id="IPR021309">
    <property type="entry name" value="YgaP-like_TM"/>
</dbReference>
<dbReference type="OrthoDB" id="9804804at2"/>
<keyword evidence="1" id="KW-0812">Transmembrane</keyword>
<gene>
    <name evidence="3" type="ORF">ATE48_12865</name>
</gene>
<reference evidence="3 4" key="1">
    <citation type="submission" date="2015-11" db="EMBL/GenBank/DDBJ databases">
        <title>Whole-Genome Sequence of Candidatus Oderbacter manganicum from the National Park Lower Oder Valley, Germany.</title>
        <authorList>
            <person name="Braun B."/>
            <person name="Liere K."/>
            <person name="Szewzyk U."/>
        </authorList>
    </citation>
    <scope>NUCLEOTIDE SEQUENCE [LARGE SCALE GENOMIC DNA]</scope>
    <source>
        <strain evidence="3 4">OTSz_A_272</strain>
    </source>
</reference>
<dbReference type="Proteomes" id="UP000092498">
    <property type="component" value="Chromosome"/>
</dbReference>
<keyword evidence="1" id="KW-0472">Membrane</keyword>
<evidence type="ECO:0000313" key="4">
    <source>
        <dbReference type="Proteomes" id="UP000092498"/>
    </source>
</evidence>
<dbReference type="KEGG" id="cbot:ATE48_12865"/>
<evidence type="ECO:0000256" key="1">
    <source>
        <dbReference type="SAM" id="Phobius"/>
    </source>
</evidence>
<dbReference type="AlphaFoldDB" id="A0A1B1AJK2"/>
<protein>
    <recommendedName>
        <fullName evidence="2">Inner membrane protein YgaP-like transmembrane domain-containing protein</fullName>
    </recommendedName>
</protein>
<name>A0A1B1AJK2_9PROT</name>
<accession>A0A1B1AJK2</accession>
<feature type="domain" description="Inner membrane protein YgaP-like transmembrane" evidence="2">
    <location>
        <begin position="1"/>
        <end position="61"/>
    </location>
</feature>
<organism evidence="3 4">
    <name type="scientific">Candidatus Viadribacter manganicus</name>
    <dbReference type="NCBI Taxonomy" id="1759059"/>
    <lineage>
        <taxon>Bacteria</taxon>
        <taxon>Pseudomonadati</taxon>
        <taxon>Pseudomonadota</taxon>
        <taxon>Alphaproteobacteria</taxon>
        <taxon>Hyphomonadales</taxon>
        <taxon>Hyphomonadaceae</taxon>
        <taxon>Candidatus Viadribacter</taxon>
    </lineage>
</organism>
<dbReference type="EMBL" id="CP013244">
    <property type="protein sequence ID" value="ANP46742.1"/>
    <property type="molecule type" value="Genomic_DNA"/>
</dbReference>
<keyword evidence="1" id="KW-1133">Transmembrane helix</keyword>